<keyword evidence="1" id="KW-0479">Metal-binding</keyword>
<keyword evidence="4" id="KW-1185">Reference proteome</keyword>
<dbReference type="InterPro" id="IPR013087">
    <property type="entry name" value="Znf_C2H2_type"/>
</dbReference>
<dbReference type="PROSITE" id="PS00028">
    <property type="entry name" value="ZINC_FINGER_C2H2_1"/>
    <property type="match status" value="1"/>
</dbReference>
<feature type="domain" description="C2H2-type" evidence="2">
    <location>
        <begin position="2"/>
        <end position="31"/>
    </location>
</feature>
<dbReference type="SUPFAM" id="SSF57667">
    <property type="entry name" value="beta-beta-alpha zinc fingers"/>
    <property type="match status" value="1"/>
</dbReference>
<evidence type="ECO:0000256" key="1">
    <source>
        <dbReference type="PROSITE-ProRule" id="PRU00042"/>
    </source>
</evidence>
<evidence type="ECO:0000259" key="2">
    <source>
        <dbReference type="PROSITE" id="PS50157"/>
    </source>
</evidence>
<evidence type="ECO:0000313" key="3">
    <source>
        <dbReference type="EMBL" id="OBA29169.1"/>
    </source>
</evidence>
<gene>
    <name evidence="3" type="ORF">HANVADRAFT_13152</name>
</gene>
<feature type="non-terminal residue" evidence="3">
    <location>
        <position position="1"/>
    </location>
</feature>
<feature type="domain" description="C2H2-type" evidence="2">
    <location>
        <begin position="32"/>
        <end position="52"/>
    </location>
</feature>
<dbReference type="InterPro" id="IPR036236">
    <property type="entry name" value="Znf_C2H2_sf"/>
</dbReference>
<keyword evidence="1" id="KW-0863">Zinc-finger</keyword>
<reference evidence="4" key="1">
    <citation type="journal article" date="2016" name="Proc. Natl. Acad. Sci. U.S.A.">
        <title>Comparative genomics of biotechnologically important yeasts.</title>
        <authorList>
            <person name="Riley R."/>
            <person name="Haridas S."/>
            <person name="Wolfe K.H."/>
            <person name="Lopes M.R."/>
            <person name="Hittinger C.T."/>
            <person name="Goeker M."/>
            <person name="Salamov A.A."/>
            <person name="Wisecaver J.H."/>
            <person name="Long T.M."/>
            <person name="Calvey C.H."/>
            <person name="Aerts A.L."/>
            <person name="Barry K.W."/>
            <person name="Choi C."/>
            <person name="Clum A."/>
            <person name="Coughlan A.Y."/>
            <person name="Deshpande S."/>
            <person name="Douglass A.P."/>
            <person name="Hanson S.J."/>
            <person name="Klenk H.-P."/>
            <person name="LaButti K.M."/>
            <person name="Lapidus A."/>
            <person name="Lindquist E.A."/>
            <person name="Lipzen A.M."/>
            <person name="Meier-Kolthoff J.P."/>
            <person name="Ohm R.A."/>
            <person name="Otillar R.P."/>
            <person name="Pangilinan J.L."/>
            <person name="Peng Y."/>
            <person name="Rokas A."/>
            <person name="Rosa C.A."/>
            <person name="Scheuner C."/>
            <person name="Sibirny A.A."/>
            <person name="Slot J.C."/>
            <person name="Stielow J.B."/>
            <person name="Sun H."/>
            <person name="Kurtzman C.P."/>
            <person name="Blackwell M."/>
            <person name="Grigoriev I.V."/>
            <person name="Jeffries T.W."/>
        </authorList>
    </citation>
    <scope>NUCLEOTIDE SEQUENCE [LARGE SCALE GENOMIC DNA]</scope>
    <source>
        <strain evidence="4">NRRL Y-1626</strain>
    </source>
</reference>
<sequence length="52" mass="6229">SYCCQWSGCCKHFKQRQKLERHMKSHSCYKGFQCSLCSKCFSTSDILHQHKR</sequence>
<keyword evidence="1" id="KW-0862">Zinc</keyword>
<dbReference type="Gene3D" id="3.30.160.60">
    <property type="entry name" value="Classic Zinc Finger"/>
    <property type="match status" value="2"/>
</dbReference>
<dbReference type="PROSITE" id="PS50157">
    <property type="entry name" value="ZINC_FINGER_C2H2_2"/>
    <property type="match status" value="2"/>
</dbReference>
<dbReference type="Proteomes" id="UP000092321">
    <property type="component" value="Unassembled WGS sequence"/>
</dbReference>
<dbReference type="EMBL" id="LXPE01000001">
    <property type="protein sequence ID" value="OBA29169.1"/>
    <property type="molecule type" value="Genomic_DNA"/>
</dbReference>
<evidence type="ECO:0000313" key="4">
    <source>
        <dbReference type="Proteomes" id="UP000092321"/>
    </source>
</evidence>
<dbReference type="OrthoDB" id="387657at2759"/>
<organism evidence="3 4">
    <name type="scientific">Hanseniaspora valbyensis NRRL Y-1626</name>
    <dbReference type="NCBI Taxonomy" id="766949"/>
    <lineage>
        <taxon>Eukaryota</taxon>
        <taxon>Fungi</taxon>
        <taxon>Dikarya</taxon>
        <taxon>Ascomycota</taxon>
        <taxon>Saccharomycotina</taxon>
        <taxon>Saccharomycetes</taxon>
        <taxon>Saccharomycodales</taxon>
        <taxon>Saccharomycodaceae</taxon>
        <taxon>Hanseniaspora</taxon>
    </lineage>
</organism>
<proteinExistence type="predicted"/>
<dbReference type="GO" id="GO:0008270">
    <property type="term" value="F:zinc ion binding"/>
    <property type="evidence" value="ECO:0007669"/>
    <property type="project" value="UniProtKB-KW"/>
</dbReference>
<dbReference type="SMART" id="SM00355">
    <property type="entry name" value="ZnF_C2H2"/>
    <property type="match status" value="2"/>
</dbReference>
<accession>A0A1B7TKD0</accession>
<protein>
    <submittedName>
        <fullName evidence="3">Krueppel-like factor 15</fullName>
    </submittedName>
</protein>
<feature type="non-terminal residue" evidence="3">
    <location>
        <position position="52"/>
    </location>
</feature>
<dbReference type="AlphaFoldDB" id="A0A1B7TKD0"/>
<name>A0A1B7TKD0_9ASCO</name>
<comment type="caution">
    <text evidence="3">The sequence shown here is derived from an EMBL/GenBank/DDBJ whole genome shotgun (WGS) entry which is preliminary data.</text>
</comment>